<reference evidence="3 4" key="1">
    <citation type="submission" date="2016-10" db="EMBL/GenBank/DDBJ databases">
        <authorList>
            <person name="de Groot N.N."/>
        </authorList>
    </citation>
    <scope>NUCLEOTIDE SEQUENCE [LARGE SCALE GENOMIC DNA]</scope>
    <source>
        <strain evidence="3 4">DSM 43941</strain>
    </source>
</reference>
<evidence type="ECO:0000259" key="2">
    <source>
        <dbReference type="Pfam" id="PF03703"/>
    </source>
</evidence>
<organism evidence="3 4">
    <name type="scientific">Actinoplanes derwentensis</name>
    <dbReference type="NCBI Taxonomy" id="113562"/>
    <lineage>
        <taxon>Bacteria</taxon>
        <taxon>Bacillati</taxon>
        <taxon>Actinomycetota</taxon>
        <taxon>Actinomycetes</taxon>
        <taxon>Micromonosporales</taxon>
        <taxon>Micromonosporaceae</taxon>
        <taxon>Actinoplanes</taxon>
    </lineage>
</organism>
<gene>
    <name evidence="3" type="ORF">SAMN04489716_7641</name>
</gene>
<dbReference type="PANTHER" id="PTHR37938:SF1">
    <property type="entry name" value="BLL0215 PROTEIN"/>
    <property type="match status" value="1"/>
</dbReference>
<dbReference type="AlphaFoldDB" id="A0A1H2D210"/>
<feature type="transmembrane region" description="Helical" evidence="1">
    <location>
        <begin position="59"/>
        <end position="76"/>
    </location>
</feature>
<sequence>MSCTYADRVSFPEELLADEEEIVLHLRGHWKAAVVPAVVLLLAVTGLVMAWVLLPPTEGGRIGLLMVFAIMLYYGSRYGLLPLFGWWTTEFVLTSERLLIQRGVLVRERRDLPLNRVNDHALTQTLLDRMFGSGTLVIDSIGDQSAVLAGIPAAQLVQSTLYELIELAPEPEPVSEDPAPAADRG</sequence>
<feature type="transmembrane region" description="Helical" evidence="1">
    <location>
        <begin position="32"/>
        <end position="53"/>
    </location>
</feature>
<keyword evidence="1" id="KW-1133">Transmembrane helix</keyword>
<keyword evidence="4" id="KW-1185">Reference proteome</keyword>
<protein>
    <submittedName>
        <fullName evidence="3">PH domain-containing protein</fullName>
    </submittedName>
</protein>
<keyword evidence="1" id="KW-0812">Transmembrane</keyword>
<dbReference type="STRING" id="113562.SAMN04489716_7641"/>
<evidence type="ECO:0000313" key="4">
    <source>
        <dbReference type="Proteomes" id="UP000198688"/>
    </source>
</evidence>
<dbReference type="InterPro" id="IPR005182">
    <property type="entry name" value="YdbS-like_PH"/>
</dbReference>
<dbReference type="PANTHER" id="PTHR37938">
    <property type="entry name" value="BLL0215 PROTEIN"/>
    <property type="match status" value="1"/>
</dbReference>
<dbReference type="Pfam" id="PF03703">
    <property type="entry name" value="bPH_2"/>
    <property type="match status" value="1"/>
</dbReference>
<keyword evidence="1" id="KW-0472">Membrane</keyword>
<dbReference type="Proteomes" id="UP000198688">
    <property type="component" value="Chromosome I"/>
</dbReference>
<evidence type="ECO:0000256" key="1">
    <source>
        <dbReference type="SAM" id="Phobius"/>
    </source>
</evidence>
<dbReference type="EMBL" id="LT629758">
    <property type="protein sequence ID" value="SDT76502.1"/>
    <property type="molecule type" value="Genomic_DNA"/>
</dbReference>
<feature type="domain" description="YdbS-like PH" evidence="2">
    <location>
        <begin position="86"/>
        <end position="154"/>
    </location>
</feature>
<evidence type="ECO:0000313" key="3">
    <source>
        <dbReference type="EMBL" id="SDT76502.1"/>
    </source>
</evidence>
<name>A0A1H2D210_9ACTN</name>
<accession>A0A1H2D210</accession>
<proteinExistence type="predicted"/>